<accession>A0A212RP87</accession>
<feature type="binding site" evidence="6">
    <location>
        <position position="230"/>
    </location>
    <ligand>
        <name>FMN</name>
        <dbReference type="ChEBI" id="CHEBI:58210"/>
    </ligand>
</feature>
<dbReference type="InterPro" id="IPR016215">
    <property type="entry name" value="NTA_MOA"/>
</dbReference>
<keyword evidence="3" id="KW-0560">Oxidoreductase</keyword>
<keyword evidence="10" id="KW-1185">Reference proteome</keyword>
<dbReference type="CDD" id="cd01095">
    <property type="entry name" value="Nitrilotriacetate_monoxgenase"/>
    <property type="match status" value="1"/>
</dbReference>
<dbReference type="PANTHER" id="PTHR30011:SF16">
    <property type="entry name" value="C2H2 FINGER DOMAIN TRANSCRIPTION FACTOR (EUROFUNG)-RELATED"/>
    <property type="match status" value="1"/>
</dbReference>
<dbReference type="PIRSF" id="PIRSF000337">
    <property type="entry name" value="NTA_MOA"/>
    <property type="match status" value="1"/>
</dbReference>
<dbReference type="GO" id="GO:0004497">
    <property type="term" value="F:monooxygenase activity"/>
    <property type="evidence" value="ECO:0007669"/>
    <property type="project" value="UniProtKB-KW"/>
</dbReference>
<dbReference type="InterPro" id="IPR011251">
    <property type="entry name" value="Luciferase-like_dom"/>
</dbReference>
<feature type="binding site" evidence="6">
    <location>
        <position position="158"/>
    </location>
    <ligand>
        <name>FMN</name>
        <dbReference type="ChEBI" id="CHEBI:58210"/>
    </ligand>
</feature>
<feature type="binding site" evidence="6">
    <location>
        <position position="58"/>
    </location>
    <ligand>
        <name>FMN</name>
        <dbReference type="ChEBI" id="CHEBI:58210"/>
    </ligand>
</feature>
<gene>
    <name evidence="9" type="ORF">SAMN07250955_111111</name>
</gene>
<dbReference type="InterPro" id="IPR036661">
    <property type="entry name" value="Luciferase-like_sf"/>
</dbReference>
<feature type="domain" description="Luciferase-like" evidence="8">
    <location>
        <begin position="28"/>
        <end position="384"/>
    </location>
</feature>
<reference evidence="9 10" key="1">
    <citation type="submission" date="2017-06" db="EMBL/GenBank/DDBJ databases">
        <authorList>
            <person name="Kim H.J."/>
            <person name="Triplett B.A."/>
        </authorList>
    </citation>
    <scope>NUCLEOTIDE SEQUENCE [LARGE SCALE GENOMIC DNA]</scope>
    <source>
        <strain evidence="9 10">B29T1</strain>
    </source>
</reference>
<evidence type="ECO:0000256" key="1">
    <source>
        <dbReference type="ARBA" id="ARBA00022630"/>
    </source>
</evidence>
<dbReference type="Pfam" id="PF00296">
    <property type="entry name" value="Bac_luciferase"/>
    <property type="match status" value="1"/>
</dbReference>
<evidence type="ECO:0000256" key="7">
    <source>
        <dbReference type="SAM" id="MobiDB-lite"/>
    </source>
</evidence>
<keyword evidence="4 9" id="KW-0503">Monooxygenase</keyword>
<dbReference type="AlphaFoldDB" id="A0A212RP87"/>
<evidence type="ECO:0000313" key="10">
    <source>
        <dbReference type="Proteomes" id="UP000197065"/>
    </source>
</evidence>
<dbReference type="PANTHER" id="PTHR30011">
    <property type="entry name" value="ALKANESULFONATE MONOOXYGENASE-RELATED"/>
    <property type="match status" value="1"/>
</dbReference>
<feature type="binding site" evidence="6">
    <location>
        <position position="229"/>
    </location>
    <ligand>
        <name>FMN</name>
        <dbReference type="ChEBI" id="CHEBI:58210"/>
    </ligand>
</feature>
<dbReference type="NCBIfam" id="TIGR03860">
    <property type="entry name" value="FMN_nitrolo"/>
    <property type="match status" value="1"/>
</dbReference>
<proteinExistence type="inferred from homology"/>
<protein>
    <submittedName>
        <fullName evidence="9">FMN-dependent oxidoreductase, nitrilotriacetate monooxygenase family</fullName>
    </submittedName>
</protein>
<dbReference type="Proteomes" id="UP000197065">
    <property type="component" value="Unassembled WGS sequence"/>
</dbReference>
<dbReference type="SUPFAM" id="SSF51679">
    <property type="entry name" value="Bacterial luciferase-like"/>
    <property type="match status" value="1"/>
</dbReference>
<evidence type="ECO:0000313" key="9">
    <source>
        <dbReference type="EMBL" id="SNB74246.1"/>
    </source>
</evidence>
<dbReference type="Gene3D" id="3.20.20.30">
    <property type="entry name" value="Luciferase-like domain"/>
    <property type="match status" value="1"/>
</dbReference>
<comment type="similarity">
    <text evidence="5">Belongs to the NtaA/SnaA/DszA monooxygenase family.</text>
</comment>
<organism evidence="9 10">
    <name type="scientific">Arboricoccus pini</name>
    <dbReference type="NCBI Taxonomy" id="1963835"/>
    <lineage>
        <taxon>Bacteria</taxon>
        <taxon>Pseudomonadati</taxon>
        <taxon>Pseudomonadota</taxon>
        <taxon>Alphaproteobacteria</taxon>
        <taxon>Geminicoccales</taxon>
        <taxon>Geminicoccaceae</taxon>
        <taxon>Arboricoccus</taxon>
    </lineage>
</organism>
<dbReference type="GO" id="GO:0016705">
    <property type="term" value="F:oxidoreductase activity, acting on paired donors, with incorporation or reduction of molecular oxygen"/>
    <property type="evidence" value="ECO:0007669"/>
    <property type="project" value="InterPro"/>
</dbReference>
<sequence length="458" mass="50587">MTRQIHVCLLDMPTVSHNNYGLWAHPSNRHADYKSLEFWLDVARLLERGLFDGLFFADVLGIAEGFGGGPQTALREGAHVPSHDPLLLISAMASVTRHLAFAATVSTTYEPPFALARRMSTLDHLTKGRIGWNVVTSYLPTAAANFGFAAEMEHDARYERAEEYMEVCYKLWESSWADDAVLADRAGQIYTDPAKVRPIDHSGPFFSVRGPHLAEPSPQRTPVIFQAGSSGRGAAFAARHAEGVFVGGYTYDGLASFVAELRAKAAVAGRHPRQLKTFVHAHVLTAPSDALAKAKLADFNRWSRAEGYIAHRFGAGLDLARHPPERRLEDIIAEGGPGSAHMARYPHRADATVGDIIQEIGQLESKRFFVAGTPVEVADTLEAWCERYDLDGFLLAQHTTPGTAADFIDLIVPELQKRGRYRRAYAPDETFRERLLGKGQTGLPRGHPGHAWRQHRPI</sequence>
<name>A0A212RP87_9PROT</name>
<keyword evidence="2 6" id="KW-0288">FMN</keyword>
<dbReference type="EMBL" id="FYEH01000011">
    <property type="protein sequence ID" value="SNB74246.1"/>
    <property type="molecule type" value="Genomic_DNA"/>
</dbReference>
<feature type="binding site" evidence="6">
    <location>
        <position position="104"/>
    </location>
    <ligand>
        <name>FMN</name>
        <dbReference type="ChEBI" id="CHEBI:58210"/>
    </ligand>
</feature>
<dbReference type="InterPro" id="IPR051260">
    <property type="entry name" value="Diverse_substr_monoxygenases"/>
</dbReference>
<feature type="compositionally biased region" description="Basic residues" evidence="7">
    <location>
        <begin position="447"/>
        <end position="458"/>
    </location>
</feature>
<evidence type="ECO:0000259" key="8">
    <source>
        <dbReference type="Pfam" id="PF00296"/>
    </source>
</evidence>
<feature type="region of interest" description="Disordered" evidence="7">
    <location>
        <begin position="438"/>
        <end position="458"/>
    </location>
</feature>
<evidence type="ECO:0000256" key="5">
    <source>
        <dbReference type="ARBA" id="ARBA00033748"/>
    </source>
</evidence>
<keyword evidence="1 6" id="KW-0285">Flavoprotein</keyword>
<evidence type="ECO:0000256" key="2">
    <source>
        <dbReference type="ARBA" id="ARBA00022643"/>
    </source>
</evidence>
<evidence type="ECO:0000256" key="3">
    <source>
        <dbReference type="ARBA" id="ARBA00023002"/>
    </source>
</evidence>
<evidence type="ECO:0000256" key="6">
    <source>
        <dbReference type="PIRSR" id="PIRSR000337-1"/>
    </source>
</evidence>
<dbReference type="OrthoDB" id="6752030at2"/>
<dbReference type="RefSeq" id="WP_088562303.1">
    <property type="nucleotide sequence ID" value="NZ_FYEH01000011.1"/>
</dbReference>
<feature type="binding site" evidence="6">
    <location>
        <position position="154"/>
    </location>
    <ligand>
        <name>FMN</name>
        <dbReference type="ChEBI" id="CHEBI:58210"/>
    </ligand>
</feature>
<evidence type="ECO:0000256" key="4">
    <source>
        <dbReference type="ARBA" id="ARBA00023033"/>
    </source>
</evidence>